<name>A0ABY2H5Q1_9HYPO</name>
<dbReference type="RefSeq" id="XP_073559612.1">
    <property type="nucleotide sequence ID" value="XM_073702152.1"/>
</dbReference>
<protein>
    <submittedName>
        <fullName evidence="1">Uncharacterized protein</fullName>
    </submittedName>
</protein>
<dbReference type="Proteomes" id="UP001642720">
    <property type="component" value="Unassembled WGS sequence"/>
</dbReference>
<proteinExistence type="predicted"/>
<dbReference type="EMBL" id="PPTA01000005">
    <property type="protein sequence ID" value="TFB03411.1"/>
    <property type="molecule type" value="Genomic_DNA"/>
</dbReference>
<evidence type="ECO:0000313" key="2">
    <source>
        <dbReference type="Proteomes" id="UP001642720"/>
    </source>
</evidence>
<keyword evidence="2" id="KW-1185">Reference proteome</keyword>
<dbReference type="GeneID" id="300576602"/>
<comment type="caution">
    <text evidence="1">The sequence shown here is derived from an EMBL/GenBank/DDBJ whole genome shotgun (WGS) entry which is preliminary data.</text>
</comment>
<accession>A0ABY2H5Q1</accession>
<organism evidence="1 2">
    <name type="scientific">Trichoderma ghanense</name>
    <dbReference type="NCBI Taxonomy" id="65468"/>
    <lineage>
        <taxon>Eukaryota</taxon>
        <taxon>Fungi</taxon>
        <taxon>Dikarya</taxon>
        <taxon>Ascomycota</taxon>
        <taxon>Pezizomycotina</taxon>
        <taxon>Sordariomycetes</taxon>
        <taxon>Hypocreomycetidae</taxon>
        <taxon>Hypocreales</taxon>
        <taxon>Hypocreaceae</taxon>
        <taxon>Trichoderma</taxon>
    </lineage>
</organism>
<gene>
    <name evidence="1" type="ORF">CCMA1212_004868</name>
</gene>
<sequence>KTLLLGAGCHFLLLRTKQLVKGRVCATSQFHHRDMAPFWGLAACQVLLESASKQAVAE</sequence>
<feature type="non-terminal residue" evidence="1">
    <location>
        <position position="1"/>
    </location>
</feature>
<evidence type="ECO:0000313" key="1">
    <source>
        <dbReference type="EMBL" id="TFB03411.1"/>
    </source>
</evidence>
<reference evidence="1 2" key="1">
    <citation type="submission" date="2018-01" db="EMBL/GenBank/DDBJ databases">
        <title>Genome characterization of the sugarcane-associated fungus Trichoderma ghanense CCMA-1212 and their application in lignocelulose bioconversion.</title>
        <authorList>
            <person name="Steindorff A.S."/>
            <person name="Mendes T.D."/>
            <person name="Vilela E.S.D."/>
            <person name="Rodrigues D.S."/>
            <person name="Formighieri E.F."/>
            <person name="Melo I.S."/>
            <person name="Favaro L.C.L."/>
        </authorList>
    </citation>
    <scope>NUCLEOTIDE SEQUENCE [LARGE SCALE GENOMIC DNA]</scope>
    <source>
        <strain evidence="1 2">CCMA-1212</strain>
    </source>
</reference>